<evidence type="ECO:0000313" key="2">
    <source>
        <dbReference type="Proteomes" id="UP000316184"/>
    </source>
</evidence>
<gene>
    <name evidence="1" type="ORF">FHU35_11344</name>
</gene>
<accession>A0A561V7Y2</accession>
<sequence>MDAGGTGRPVFDGVQALLTSIRELSRRPNFYTRGSEKGVRGDQPLPIICLQGTPVGNEFMDALNARLDEPDERQIPHVLVDVETAQESAKARWASGVHDFPLIPLLDELSAGISGKKIRGHRSLTQFNRYRLANWLTGQQLEPSEEKRGRAKIVQLLRAWVNRDPVVDPETTHDVVQAVPVGNVGVRAAIVACRFALSRWLSERVPGLRQERRWLMRQPFMVPQHSAGFLGFAERLTAGYRSSENDDQVRKLLVHAFLEDLRHKYRRPWFRGFPNRKGSRHTAYFVLLLQNVSEENGGWEFLTLLNAVRNETGEPDPLLVVASSDDQARLSAAFQATGPYAAANIESALARWRETLPTQRQLLAENARYLPIVLPAKTTAPADVHQLAPGDQNPVGRLR</sequence>
<proteinExistence type="predicted"/>
<dbReference type="AlphaFoldDB" id="A0A561V7Y2"/>
<comment type="caution">
    <text evidence="1">The sequence shown here is derived from an EMBL/GenBank/DDBJ whole genome shotgun (WGS) entry which is preliminary data.</text>
</comment>
<protein>
    <submittedName>
        <fullName evidence="1">Uncharacterized protein</fullName>
    </submittedName>
</protein>
<organism evidence="1 2">
    <name type="scientific">Saccharopolyspora dendranthemae</name>
    <dbReference type="NCBI Taxonomy" id="1181886"/>
    <lineage>
        <taxon>Bacteria</taxon>
        <taxon>Bacillati</taxon>
        <taxon>Actinomycetota</taxon>
        <taxon>Actinomycetes</taxon>
        <taxon>Pseudonocardiales</taxon>
        <taxon>Pseudonocardiaceae</taxon>
        <taxon>Saccharopolyspora</taxon>
    </lineage>
</organism>
<reference evidence="1 2" key="1">
    <citation type="submission" date="2019-06" db="EMBL/GenBank/DDBJ databases">
        <title>Sequencing the genomes of 1000 actinobacteria strains.</title>
        <authorList>
            <person name="Klenk H.-P."/>
        </authorList>
    </citation>
    <scope>NUCLEOTIDE SEQUENCE [LARGE SCALE GENOMIC DNA]</scope>
    <source>
        <strain evidence="1 2">DSM 46699</strain>
    </source>
</reference>
<name>A0A561V7Y2_9PSEU</name>
<dbReference type="EMBL" id="VIWX01000001">
    <property type="protein sequence ID" value="TWG07726.1"/>
    <property type="molecule type" value="Genomic_DNA"/>
</dbReference>
<keyword evidence="2" id="KW-1185">Reference proteome</keyword>
<dbReference type="Proteomes" id="UP000316184">
    <property type="component" value="Unassembled WGS sequence"/>
</dbReference>
<evidence type="ECO:0000313" key="1">
    <source>
        <dbReference type="EMBL" id="TWG07726.1"/>
    </source>
</evidence>